<sequence length="46" mass="5084">MAIFMLASNQTTILLCPGLGLTMNNVVGFNVFGQMTCHIEIYTIYV</sequence>
<name>A0A2P2P6E9_RHIMU</name>
<evidence type="ECO:0000313" key="1">
    <source>
        <dbReference type="EMBL" id="MBX50243.1"/>
    </source>
</evidence>
<organism evidence="1">
    <name type="scientific">Rhizophora mucronata</name>
    <name type="common">Asiatic mangrove</name>
    <dbReference type="NCBI Taxonomy" id="61149"/>
    <lineage>
        <taxon>Eukaryota</taxon>
        <taxon>Viridiplantae</taxon>
        <taxon>Streptophyta</taxon>
        <taxon>Embryophyta</taxon>
        <taxon>Tracheophyta</taxon>
        <taxon>Spermatophyta</taxon>
        <taxon>Magnoliopsida</taxon>
        <taxon>eudicotyledons</taxon>
        <taxon>Gunneridae</taxon>
        <taxon>Pentapetalae</taxon>
        <taxon>rosids</taxon>
        <taxon>fabids</taxon>
        <taxon>Malpighiales</taxon>
        <taxon>Rhizophoraceae</taxon>
        <taxon>Rhizophora</taxon>
    </lineage>
</organism>
<dbReference type="EMBL" id="GGEC01069759">
    <property type="protein sequence ID" value="MBX50243.1"/>
    <property type="molecule type" value="Transcribed_RNA"/>
</dbReference>
<reference evidence="1" key="1">
    <citation type="submission" date="2018-02" db="EMBL/GenBank/DDBJ databases">
        <title>Rhizophora mucronata_Transcriptome.</title>
        <authorList>
            <person name="Meera S.P."/>
            <person name="Sreeshan A."/>
            <person name="Augustine A."/>
        </authorList>
    </citation>
    <scope>NUCLEOTIDE SEQUENCE</scope>
    <source>
        <tissue evidence="1">Leaf</tissue>
    </source>
</reference>
<dbReference type="AlphaFoldDB" id="A0A2P2P6E9"/>
<accession>A0A2P2P6E9</accession>
<proteinExistence type="predicted"/>
<protein>
    <submittedName>
        <fullName evidence="1">Uncharacterized protein</fullName>
    </submittedName>
</protein>